<dbReference type="PANTHER" id="PTHR11176:SF57">
    <property type="entry name" value="PROTEIN BOULE"/>
    <property type="match status" value="1"/>
</dbReference>
<dbReference type="FunFam" id="3.30.70.330:FF:000167">
    <property type="entry name" value="protein boule-like isoform X1"/>
    <property type="match status" value="1"/>
</dbReference>
<evidence type="ECO:0000256" key="1">
    <source>
        <dbReference type="ARBA" id="ARBA00004496"/>
    </source>
</evidence>
<keyword evidence="7 8" id="KW-0694">RNA-binding</keyword>
<accession>A0A8K0KV63</accession>
<evidence type="ECO:0000313" key="11">
    <source>
        <dbReference type="EMBL" id="KAG8240311.1"/>
    </source>
</evidence>
<dbReference type="InterPro" id="IPR035979">
    <property type="entry name" value="RBD_domain_sf"/>
</dbReference>
<evidence type="ECO:0000256" key="4">
    <source>
        <dbReference type="ARBA" id="ARBA00022782"/>
    </source>
</evidence>
<evidence type="ECO:0000256" key="3">
    <source>
        <dbReference type="ARBA" id="ARBA00022490"/>
    </source>
</evidence>
<dbReference type="PROSITE" id="PS50102">
    <property type="entry name" value="RRM"/>
    <property type="match status" value="1"/>
</dbReference>
<organism evidence="11 12">
    <name type="scientific">Ladona fulva</name>
    <name type="common">Scarce chaser dragonfly</name>
    <name type="synonym">Libellula fulva</name>
    <dbReference type="NCBI Taxonomy" id="123851"/>
    <lineage>
        <taxon>Eukaryota</taxon>
        <taxon>Metazoa</taxon>
        <taxon>Ecdysozoa</taxon>
        <taxon>Arthropoda</taxon>
        <taxon>Hexapoda</taxon>
        <taxon>Insecta</taxon>
        <taxon>Pterygota</taxon>
        <taxon>Palaeoptera</taxon>
        <taxon>Odonata</taxon>
        <taxon>Epiprocta</taxon>
        <taxon>Anisoptera</taxon>
        <taxon>Libelluloidea</taxon>
        <taxon>Libellulidae</taxon>
        <taxon>Ladona</taxon>
    </lineage>
</organism>
<dbReference type="CDD" id="cd12412">
    <property type="entry name" value="RRM_DAZL_BOULE"/>
    <property type="match status" value="1"/>
</dbReference>
<feature type="non-terminal residue" evidence="11">
    <location>
        <position position="1"/>
    </location>
</feature>
<dbReference type="GO" id="GO:0003730">
    <property type="term" value="F:mRNA 3'-UTR binding"/>
    <property type="evidence" value="ECO:0007669"/>
    <property type="project" value="TreeGrafter"/>
</dbReference>
<dbReference type="EMBL" id="KZ312450">
    <property type="protein sequence ID" value="KAG8240311.1"/>
    <property type="molecule type" value="Genomic_DNA"/>
</dbReference>
<evidence type="ECO:0000256" key="7">
    <source>
        <dbReference type="ARBA" id="ARBA00022884"/>
    </source>
</evidence>
<dbReference type="GO" id="GO:0008494">
    <property type="term" value="F:translation activator activity"/>
    <property type="evidence" value="ECO:0007669"/>
    <property type="project" value="TreeGrafter"/>
</dbReference>
<dbReference type="InterPro" id="IPR000504">
    <property type="entry name" value="RRM_dom"/>
</dbReference>
<keyword evidence="3" id="KW-0963">Cytoplasm</keyword>
<proteinExistence type="predicted"/>
<feature type="compositionally biased region" description="Gly residues" evidence="9">
    <location>
        <begin position="416"/>
        <end position="428"/>
    </location>
</feature>
<keyword evidence="4" id="KW-0221">Differentiation</keyword>
<dbReference type="GO" id="GO:0030154">
    <property type="term" value="P:cell differentiation"/>
    <property type="evidence" value="ECO:0007669"/>
    <property type="project" value="UniProtKB-KW"/>
</dbReference>
<dbReference type="InterPro" id="IPR034988">
    <property type="entry name" value="DAZ_BOULE_RRM"/>
</dbReference>
<reference evidence="11" key="1">
    <citation type="submission" date="2013-04" db="EMBL/GenBank/DDBJ databases">
        <authorList>
            <person name="Qu J."/>
            <person name="Murali S.C."/>
            <person name="Bandaranaike D."/>
            <person name="Bellair M."/>
            <person name="Blankenburg K."/>
            <person name="Chao H."/>
            <person name="Dinh H."/>
            <person name="Doddapaneni H."/>
            <person name="Downs B."/>
            <person name="Dugan-Rocha S."/>
            <person name="Elkadiri S."/>
            <person name="Gnanaolivu R.D."/>
            <person name="Hernandez B."/>
            <person name="Javaid M."/>
            <person name="Jayaseelan J.C."/>
            <person name="Lee S."/>
            <person name="Li M."/>
            <person name="Ming W."/>
            <person name="Munidasa M."/>
            <person name="Muniz J."/>
            <person name="Nguyen L."/>
            <person name="Ongeri F."/>
            <person name="Osuji N."/>
            <person name="Pu L.-L."/>
            <person name="Puazo M."/>
            <person name="Qu C."/>
            <person name="Quiroz J."/>
            <person name="Raj R."/>
            <person name="Weissenberger G."/>
            <person name="Xin Y."/>
            <person name="Zou X."/>
            <person name="Han Y."/>
            <person name="Richards S."/>
            <person name="Worley K."/>
            <person name="Muzny D."/>
            <person name="Gibbs R."/>
        </authorList>
    </citation>
    <scope>NUCLEOTIDE SEQUENCE</scope>
    <source>
        <strain evidence="11">Sampled in the wild</strain>
    </source>
</reference>
<dbReference type="Gene3D" id="3.30.70.330">
    <property type="match status" value="1"/>
</dbReference>
<dbReference type="SMART" id="SM00360">
    <property type="entry name" value="RRM"/>
    <property type="match status" value="1"/>
</dbReference>
<dbReference type="GO" id="GO:0070935">
    <property type="term" value="P:3'-UTR-mediated mRNA stabilization"/>
    <property type="evidence" value="ECO:0007669"/>
    <property type="project" value="TreeGrafter"/>
</dbReference>
<protein>
    <recommendedName>
        <fullName evidence="10">RRM domain-containing protein</fullName>
    </recommendedName>
</protein>
<dbReference type="GO" id="GO:0051321">
    <property type="term" value="P:meiotic cell cycle"/>
    <property type="evidence" value="ECO:0007669"/>
    <property type="project" value="UniProtKB-ARBA"/>
</dbReference>
<dbReference type="GO" id="GO:0005737">
    <property type="term" value="C:cytoplasm"/>
    <property type="evidence" value="ECO:0007669"/>
    <property type="project" value="UniProtKB-SubCell"/>
</dbReference>
<dbReference type="InterPro" id="IPR012677">
    <property type="entry name" value="Nucleotide-bd_a/b_plait_sf"/>
</dbReference>
<evidence type="ECO:0000256" key="2">
    <source>
        <dbReference type="ARBA" id="ARBA00022473"/>
    </source>
</evidence>
<evidence type="ECO:0000259" key="10">
    <source>
        <dbReference type="PROSITE" id="PS50102"/>
    </source>
</evidence>
<dbReference type="SUPFAM" id="SSF54928">
    <property type="entry name" value="RNA-binding domain, RBD"/>
    <property type="match status" value="1"/>
</dbReference>
<dbReference type="OrthoDB" id="762982at2759"/>
<evidence type="ECO:0000256" key="5">
    <source>
        <dbReference type="ARBA" id="ARBA00022845"/>
    </source>
</evidence>
<feature type="compositionally biased region" description="Pro residues" evidence="9">
    <location>
        <begin position="447"/>
        <end position="470"/>
    </location>
</feature>
<dbReference type="GO" id="GO:0007283">
    <property type="term" value="P:spermatogenesis"/>
    <property type="evidence" value="ECO:0007669"/>
    <property type="project" value="UniProtKB-KW"/>
</dbReference>
<comment type="caution">
    <text evidence="11">The sequence shown here is derived from an EMBL/GenBank/DDBJ whole genome shotgun (WGS) entry which is preliminary data.</text>
</comment>
<keyword evidence="5" id="KW-0810">Translation regulation</keyword>
<keyword evidence="12" id="KW-1185">Reference proteome</keyword>
<keyword evidence="2" id="KW-0217">Developmental protein</keyword>
<feature type="region of interest" description="Disordered" evidence="9">
    <location>
        <begin position="416"/>
        <end position="484"/>
    </location>
</feature>
<keyword evidence="6" id="KW-0744">Spermatogenesis</keyword>
<feature type="domain" description="RRM" evidence="10">
    <location>
        <begin position="118"/>
        <end position="195"/>
    </location>
</feature>
<evidence type="ECO:0000313" key="12">
    <source>
        <dbReference type="Proteomes" id="UP000792457"/>
    </source>
</evidence>
<sequence>MANRFDGYRLRAEADEFHTKESVRVRGQSWSEILQFLLMDGTTLYDCAKRVLVELKCTTLSCMLLMFVLTIEADLIVSLKSSPSGTEASTTSSSPNSVAATAGAGGNNAPKYGTLIPNRIFVGGISGTTTEEDLTQLFSAYGNVRATKIISDRAGVSKGYGFVTFETEEEARRLHTEADCIVLKERKLNIAPAIKKQAATYPIQPFNRGYETTPAVPTGTVFFHNGYPYTYQNGMAFFAAAANGSPDVTSAAAAAAANGYVTSPYPQPQPPPAYPATTVMFQQPMYIPQQYQYQTMQKKVHPPSLTVVTCQKRQWLTSQHLCPTCSWIGCIDDDDGDEVRFRLPPSSNPILKSSCHFPSLHSLFKAGGNHIELIAWDVYFWQTTIATVFIIMSAYRNSAAGSPLYGTANGGGGNGGGGNGGGGGGGGLPSISSSNSSQPTGAYFTTGPPPTSALPPPPPAMPPMTLPPPAQQHHHPHQPPPAQMAIPEMYITGPTTAIYAQQAAYSMPVPEMFEMPPMTELSSAQSTE</sequence>
<evidence type="ECO:0000256" key="9">
    <source>
        <dbReference type="SAM" id="MobiDB-lite"/>
    </source>
</evidence>
<dbReference type="Pfam" id="PF00076">
    <property type="entry name" value="RRM_1"/>
    <property type="match status" value="1"/>
</dbReference>
<dbReference type="AlphaFoldDB" id="A0A8K0KV63"/>
<evidence type="ECO:0000256" key="8">
    <source>
        <dbReference type="PROSITE-ProRule" id="PRU00176"/>
    </source>
</evidence>
<dbReference type="PANTHER" id="PTHR11176">
    <property type="entry name" value="BOULE-RELATED"/>
    <property type="match status" value="1"/>
</dbReference>
<name>A0A8K0KV63_LADFU</name>
<evidence type="ECO:0000256" key="6">
    <source>
        <dbReference type="ARBA" id="ARBA00022871"/>
    </source>
</evidence>
<reference evidence="11" key="2">
    <citation type="submission" date="2017-10" db="EMBL/GenBank/DDBJ databases">
        <title>Ladona fulva Genome sequencing and assembly.</title>
        <authorList>
            <person name="Murali S."/>
            <person name="Richards S."/>
            <person name="Bandaranaike D."/>
            <person name="Bellair M."/>
            <person name="Blankenburg K."/>
            <person name="Chao H."/>
            <person name="Dinh H."/>
            <person name="Doddapaneni H."/>
            <person name="Dugan-Rocha S."/>
            <person name="Elkadiri S."/>
            <person name="Gnanaolivu R."/>
            <person name="Hernandez B."/>
            <person name="Skinner E."/>
            <person name="Javaid M."/>
            <person name="Lee S."/>
            <person name="Li M."/>
            <person name="Ming W."/>
            <person name="Munidasa M."/>
            <person name="Muniz J."/>
            <person name="Nguyen L."/>
            <person name="Hughes D."/>
            <person name="Osuji N."/>
            <person name="Pu L.-L."/>
            <person name="Puazo M."/>
            <person name="Qu C."/>
            <person name="Quiroz J."/>
            <person name="Raj R."/>
            <person name="Weissenberger G."/>
            <person name="Xin Y."/>
            <person name="Zou X."/>
            <person name="Han Y."/>
            <person name="Worley K."/>
            <person name="Muzny D."/>
            <person name="Gibbs R."/>
        </authorList>
    </citation>
    <scope>NUCLEOTIDE SEQUENCE</scope>
    <source>
        <strain evidence="11">Sampled in the wild</strain>
    </source>
</reference>
<dbReference type="Proteomes" id="UP000792457">
    <property type="component" value="Unassembled WGS sequence"/>
</dbReference>
<gene>
    <name evidence="11" type="ORF">J437_LFUL000786</name>
</gene>
<comment type="subcellular location">
    <subcellularLocation>
        <location evidence="1">Cytoplasm</location>
    </subcellularLocation>
</comment>
<dbReference type="GO" id="GO:0045948">
    <property type="term" value="P:positive regulation of translational initiation"/>
    <property type="evidence" value="ECO:0007669"/>
    <property type="project" value="TreeGrafter"/>
</dbReference>